<comment type="similarity">
    <text evidence="8">Belongs to the CFAP43 family.</text>
</comment>
<comment type="caution">
    <text evidence="11">The sequence shown here is derived from an EMBL/GenBank/DDBJ whole genome shotgun (WGS) entry which is preliminary data.</text>
</comment>
<protein>
    <recommendedName>
        <fullName evidence="9">Cilia- and flagella-associated protein 43</fullName>
    </recommendedName>
</protein>
<evidence type="ECO:0000256" key="6">
    <source>
        <dbReference type="ARBA" id="ARBA00023212"/>
    </source>
</evidence>
<evidence type="ECO:0000259" key="10">
    <source>
        <dbReference type="Pfam" id="PF23185"/>
    </source>
</evidence>
<keyword evidence="5" id="KW-0175">Coiled coil</keyword>
<dbReference type="InterPro" id="IPR015943">
    <property type="entry name" value="WD40/YVTN_repeat-like_dom_sf"/>
</dbReference>
<dbReference type="InterPro" id="IPR056296">
    <property type="entry name" value="Cfap43_N"/>
</dbReference>
<keyword evidence="4" id="KW-0677">Repeat</keyword>
<keyword evidence="6" id="KW-0206">Cytoskeleton</keyword>
<dbReference type="PANTHER" id="PTHR14885">
    <property type="entry name" value="CILIA- AND FLAGELLA-ASSOCIATED PROTEIN 43-RELATED"/>
    <property type="match status" value="1"/>
</dbReference>
<dbReference type="AlphaFoldDB" id="A0A388JZZ3"/>
<dbReference type="PANTHER" id="PTHR14885:SF1">
    <property type="entry name" value="CILIA- AND FLAGELLA-ASSOCIATED PROTEIN 43"/>
    <property type="match status" value="1"/>
</dbReference>
<dbReference type="OrthoDB" id="535167at2759"/>
<name>A0A388JZZ3_CHABU</name>
<dbReference type="Proteomes" id="UP000265515">
    <property type="component" value="Unassembled WGS sequence"/>
</dbReference>
<keyword evidence="7" id="KW-0966">Cell projection</keyword>
<dbReference type="SUPFAM" id="SSF50978">
    <property type="entry name" value="WD40 repeat-like"/>
    <property type="match status" value="1"/>
</dbReference>
<evidence type="ECO:0000256" key="3">
    <source>
        <dbReference type="ARBA" id="ARBA00022574"/>
    </source>
</evidence>
<dbReference type="InterPro" id="IPR036322">
    <property type="entry name" value="WD40_repeat_dom_sf"/>
</dbReference>
<keyword evidence="2" id="KW-0963">Cytoplasm</keyword>
<dbReference type="Gene3D" id="2.130.10.10">
    <property type="entry name" value="YVTN repeat-like/Quinoprotein amine dehydrogenase"/>
    <property type="match status" value="1"/>
</dbReference>
<evidence type="ECO:0000313" key="12">
    <source>
        <dbReference type="Proteomes" id="UP000265515"/>
    </source>
</evidence>
<evidence type="ECO:0000256" key="1">
    <source>
        <dbReference type="ARBA" id="ARBA00004430"/>
    </source>
</evidence>
<gene>
    <name evidence="11" type="ORF">CBR_g37719</name>
</gene>
<feature type="domain" description="Cfap43 N-terminal" evidence="10">
    <location>
        <begin position="90"/>
        <end position="209"/>
    </location>
</feature>
<keyword evidence="3" id="KW-0853">WD repeat</keyword>
<keyword evidence="12" id="KW-1185">Reference proteome</keyword>
<evidence type="ECO:0000256" key="9">
    <source>
        <dbReference type="ARBA" id="ARBA00023662"/>
    </source>
</evidence>
<evidence type="ECO:0000256" key="4">
    <source>
        <dbReference type="ARBA" id="ARBA00022737"/>
    </source>
</evidence>
<evidence type="ECO:0000256" key="5">
    <source>
        <dbReference type="ARBA" id="ARBA00023054"/>
    </source>
</evidence>
<evidence type="ECO:0000256" key="2">
    <source>
        <dbReference type="ARBA" id="ARBA00022490"/>
    </source>
</evidence>
<reference evidence="11 12" key="1">
    <citation type="journal article" date="2018" name="Cell">
        <title>The Chara Genome: Secondary Complexity and Implications for Plant Terrestrialization.</title>
        <authorList>
            <person name="Nishiyama T."/>
            <person name="Sakayama H."/>
            <person name="Vries J.D."/>
            <person name="Buschmann H."/>
            <person name="Saint-Marcoux D."/>
            <person name="Ullrich K.K."/>
            <person name="Haas F.B."/>
            <person name="Vanderstraeten L."/>
            <person name="Becker D."/>
            <person name="Lang D."/>
            <person name="Vosolsobe S."/>
            <person name="Rombauts S."/>
            <person name="Wilhelmsson P.K.I."/>
            <person name="Janitza P."/>
            <person name="Kern R."/>
            <person name="Heyl A."/>
            <person name="Rumpler F."/>
            <person name="Villalobos L.I.A.C."/>
            <person name="Clay J.M."/>
            <person name="Skokan R."/>
            <person name="Toyoda A."/>
            <person name="Suzuki Y."/>
            <person name="Kagoshima H."/>
            <person name="Schijlen E."/>
            <person name="Tajeshwar N."/>
            <person name="Catarino B."/>
            <person name="Hetherington A.J."/>
            <person name="Saltykova A."/>
            <person name="Bonnot C."/>
            <person name="Breuninger H."/>
            <person name="Symeonidi A."/>
            <person name="Radhakrishnan G.V."/>
            <person name="Van Nieuwerburgh F."/>
            <person name="Deforce D."/>
            <person name="Chang C."/>
            <person name="Karol K.G."/>
            <person name="Hedrich R."/>
            <person name="Ulvskov P."/>
            <person name="Glockner G."/>
            <person name="Delwiche C.F."/>
            <person name="Petrasek J."/>
            <person name="Van de Peer Y."/>
            <person name="Friml J."/>
            <person name="Beilby M."/>
            <person name="Dolan L."/>
            <person name="Kohara Y."/>
            <person name="Sugano S."/>
            <person name="Fujiyama A."/>
            <person name="Delaux P.-M."/>
            <person name="Quint M."/>
            <person name="TheiBen G."/>
            <person name="Hagemann M."/>
            <person name="Harholt J."/>
            <person name="Dunand C."/>
            <person name="Zachgo S."/>
            <person name="Langdale J."/>
            <person name="Maumus F."/>
            <person name="Straeten D.V.D."/>
            <person name="Gould S.B."/>
            <person name="Rensing S.A."/>
        </authorList>
    </citation>
    <scope>NUCLEOTIDE SEQUENCE [LARGE SCALE GENOMIC DNA]</scope>
    <source>
        <strain evidence="11 12">S276</strain>
    </source>
</reference>
<proteinExistence type="inferred from homology"/>
<dbReference type="EMBL" id="BFEA01000038">
    <property type="protein sequence ID" value="GBG63362.1"/>
    <property type="molecule type" value="Genomic_DNA"/>
</dbReference>
<accession>A0A388JZZ3</accession>
<dbReference type="Pfam" id="PF23185">
    <property type="entry name" value="CFAP43_N"/>
    <property type="match status" value="1"/>
</dbReference>
<dbReference type="Gramene" id="GBG63362">
    <property type="protein sequence ID" value="GBG63362"/>
    <property type="gene ID" value="CBR_g37719"/>
</dbReference>
<dbReference type="GO" id="GO:0005930">
    <property type="term" value="C:axoneme"/>
    <property type="evidence" value="ECO:0007669"/>
    <property type="project" value="UniProtKB-SubCell"/>
</dbReference>
<evidence type="ECO:0000256" key="7">
    <source>
        <dbReference type="ARBA" id="ARBA00023273"/>
    </source>
</evidence>
<evidence type="ECO:0000256" key="8">
    <source>
        <dbReference type="ARBA" id="ARBA00023605"/>
    </source>
</evidence>
<organism evidence="11 12">
    <name type="scientific">Chara braunii</name>
    <name type="common">Braun's stonewort</name>
    <dbReference type="NCBI Taxonomy" id="69332"/>
    <lineage>
        <taxon>Eukaryota</taxon>
        <taxon>Viridiplantae</taxon>
        <taxon>Streptophyta</taxon>
        <taxon>Charophyceae</taxon>
        <taxon>Charales</taxon>
        <taxon>Characeae</taxon>
        <taxon>Chara</taxon>
    </lineage>
</organism>
<comment type="subcellular location">
    <subcellularLocation>
        <location evidence="1">Cytoplasm</location>
        <location evidence="1">Cytoskeleton</location>
        <location evidence="1">Cilium axoneme</location>
    </subcellularLocation>
</comment>
<evidence type="ECO:0000313" key="11">
    <source>
        <dbReference type="EMBL" id="GBG63362.1"/>
    </source>
</evidence>
<dbReference type="GO" id="GO:0060271">
    <property type="term" value="P:cilium assembly"/>
    <property type="evidence" value="ECO:0007669"/>
    <property type="project" value="TreeGrafter"/>
</dbReference>
<sequence>MPCPIGSGHPGIRNGAVVPHEHALQSKIYAKGARNLCCSTRKSKNDFDETEGPLVRLAEGGLFASICGNSLHFQPLAGGLVKDRWFLWGEGYGIGTFAIHEKRRLVVYSEKGLNPLLFLHKLPSLEIVAKLEDVTELEVSVLEFSKNGSRLLAAGRLPDCSLVVWGLDLHTGRPAKLVKVQMEREVEFATFNPTNEDQICTSGDGNVTIWTMTKNFKLYANWGLPAAAPAKVMKMATTIARIDFNLVVPRLEIDPGEDLAPTCNIKQIIYA</sequence>